<dbReference type="NCBIfam" id="TIGR03833">
    <property type="entry name" value="YwbE family protein"/>
    <property type="match status" value="1"/>
</dbReference>
<dbReference type="Proteomes" id="UP000269539">
    <property type="component" value="Unassembled WGS sequence"/>
</dbReference>
<dbReference type="AlphaFoldDB" id="A0A3M7GVF1"/>
<comment type="caution">
    <text evidence="2">The sequence shown here is derived from an EMBL/GenBank/DDBJ whole genome shotgun (WGS) entry which is preliminary data.</text>
</comment>
<proteinExistence type="predicted"/>
<protein>
    <submittedName>
        <fullName evidence="2">Uncharacterized protein</fullName>
    </submittedName>
</protein>
<sequence length="276" mass="29656">MNKPRNRQPRSDRGGRGGARGSGGRGRGNGPAGPPRRPKPDYDPNVPTIRQVVPGASVSIVLKADQPTGREVQGEAGELLTRGNHPRGIKVRLQDGRVGRVQRMVNADAPSTGDSAPMQVRREGPQQARSRVIRMERDVRLDEDEFPEGPPPRSLGAFFPDSPSEGENEDENAASADTGGFATANVKCPFCDHFEGDEVATNMPMRSARHFANTGARRPSISITGLPFGNDLASRDTACFCHLHIGSGFCHQRPMMGSRMTPNPGFCPVPFGNANA</sequence>
<dbReference type="EMBL" id="QWIO01000189">
    <property type="protein sequence ID" value="RMZ04717.1"/>
    <property type="molecule type" value="Genomic_DNA"/>
</dbReference>
<gene>
    <name evidence="2" type="ORF">D0864_02658</name>
</gene>
<dbReference type="Pfam" id="PF09962">
    <property type="entry name" value="DUF2196"/>
    <property type="match status" value="1"/>
</dbReference>
<organism evidence="2 3">
    <name type="scientific">Hortaea werneckii</name>
    <name type="common">Black yeast</name>
    <name type="synonym">Cladosporium werneckii</name>
    <dbReference type="NCBI Taxonomy" id="91943"/>
    <lineage>
        <taxon>Eukaryota</taxon>
        <taxon>Fungi</taxon>
        <taxon>Dikarya</taxon>
        <taxon>Ascomycota</taxon>
        <taxon>Pezizomycotina</taxon>
        <taxon>Dothideomycetes</taxon>
        <taxon>Dothideomycetidae</taxon>
        <taxon>Mycosphaerellales</taxon>
        <taxon>Teratosphaeriaceae</taxon>
        <taxon>Hortaea</taxon>
    </lineage>
</organism>
<dbReference type="PANTHER" id="PTHR40069:SF1">
    <property type="entry name" value="YWBE PROTEIN"/>
    <property type="match status" value="1"/>
</dbReference>
<feature type="compositionally biased region" description="Gly residues" evidence="1">
    <location>
        <begin position="16"/>
        <end position="31"/>
    </location>
</feature>
<feature type="region of interest" description="Disordered" evidence="1">
    <location>
        <begin position="64"/>
        <end position="85"/>
    </location>
</feature>
<accession>A0A3M7GVF1</accession>
<feature type="region of interest" description="Disordered" evidence="1">
    <location>
        <begin position="142"/>
        <end position="175"/>
    </location>
</feature>
<dbReference type="PANTHER" id="PTHR40069">
    <property type="entry name" value="YWBE PROTEIN"/>
    <property type="match status" value="1"/>
</dbReference>
<evidence type="ECO:0000256" key="1">
    <source>
        <dbReference type="SAM" id="MobiDB-lite"/>
    </source>
</evidence>
<feature type="region of interest" description="Disordered" evidence="1">
    <location>
        <begin position="1"/>
        <end position="49"/>
    </location>
</feature>
<feature type="region of interest" description="Disordered" evidence="1">
    <location>
        <begin position="107"/>
        <end position="129"/>
    </location>
</feature>
<name>A0A3M7GVF1_HORWE</name>
<evidence type="ECO:0000313" key="3">
    <source>
        <dbReference type="Proteomes" id="UP000269539"/>
    </source>
</evidence>
<dbReference type="InterPro" id="IPR019240">
    <property type="entry name" value="DUF2196"/>
</dbReference>
<reference evidence="2 3" key="1">
    <citation type="journal article" date="2018" name="BMC Genomics">
        <title>Genomic evidence for intraspecific hybridization in a clonal and extremely halotolerant yeast.</title>
        <authorList>
            <person name="Gostincar C."/>
            <person name="Stajich J.E."/>
            <person name="Zupancic J."/>
            <person name="Zalar P."/>
            <person name="Gunde-Cimerman N."/>
        </authorList>
    </citation>
    <scope>NUCLEOTIDE SEQUENCE [LARGE SCALE GENOMIC DNA]</scope>
    <source>
        <strain evidence="2 3">EXF-10513</strain>
    </source>
</reference>
<evidence type="ECO:0000313" key="2">
    <source>
        <dbReference type="EMBL" id="RMZ04717.1"/>
    </source>
</evidence>